<evidence type="ECO:0000256" key="1">
    <source>
        <dbReference type="SAM" id="MobiDB-lite"/>
    </source>
</evidence>
<feature type="region of interest" description="Disordered" evidence="1">
    <location>
        <begin position="71"/>
        <end position="91"/>
    </location>
</feature>
<dbReference type="AlphaFoldDB" id="A0A9N9FC64"/>
<gene>
    <name evidence="2" type="ORF">DERYTH_LOCUS4082</name>
</gene>
<protein>
    <submittedName>
        <fullName evidence="2">11275_t:CDS:1</fullName>
    </submittedName>
</protein>
<reference evidence="2" key="1">
    <citation type="submission" date="2021-06" db="EMBL/GenBank/DDBJ databases">
        <authorList>
            <person name="Kallberg Y."/>
            <person name="Tangrot J."/>
            <person name="Rosling A."/>
        </authorList>
    </citation>
    <scope>NUCLEOTIDE SEQUENCE</scope>
    <source>
        <strain evidence="2">MA453B</strain>
    </source>
</reference>
<comment type="caution">
    <text evidence="2">The sequence shown here is derived from an EMBL/GenBank/DDBJ whole genome shotgun (WGS) entry which is preliminary data.</text>
</comment>
<sequence length="91" mass="9996">MNQFTNQIIGVQLQNNNGQLQRPQNISGPQNANGQLQRTTNIGMPPMRPQNTANPVTGIFTSFQQYADLTNGSDPFSRTQGVALQSTRFST</sequence>
<proteinExistence type="predicted"/>
<dbReference type="OrthoDB" id="2441993at2759"/>
<keyword evidence="3" id="KW-1185">Reference proteome</keyword>
<evidence type="ECO:0000313" key="2">
    <source>
        <dbReference type="EMBL" id="CAG8525415.1"/>
    </source>
</evidence>
<dbReference type="EMBL" id="CAJVPY010001523">
    <property type="protein sequence ID" value="CAG8525415.1"/>
    <property type="molecule type" value="Genomic_DNA"/>
</dbReference>
<feature type="compositionally biased region" description="Polar residues" evidence="1">
    <location>
        <begin position="26"/>
        <end position="42"/>
    </location>
</feature>
<dbReference type="Proteomes" id="UP000789405">
    <property type="component" value="Unassembled WGS sequence"/>
</dbReference>
<feature type="region of interest" description="Disordered" evidence="1">
    <location>
        <begin position="19"/>
        <end position="55"/>
    </location>
</feature>
<feature type="non-terminal residue" evidence="2">
    <location>
        <position position="91"/>
    </location>
</feature>
<evidence type="ECO:0000313" key="3">
    <source>
        <dbReference type="Proteomes" id="UP000789405"/>
    </source>
</evidence>
<accession>A0A9N9FC64</accession>
<name>A0A9N9FC64_9GLOM</name>
<organism evidence="2 3">
    <name type="scientific">Dentiscutata erythropus</name>
    <dbReference type="NCBI Taxonomy" id="1348616"/>
    <lineage>
        <taxon>Eukaryota</taxon>
        <taxon>Fungi</taxon>
        <taxon>Fungi incertae sedis</taxon>
        <taxon>Mucoromycota</taxon>
        <taxon>Glomeromycotina</taxon>
        <taxon>Glomeromycetes</taxon>
        <taxon>Diversisporales</taxon>
        <taxon>Gigasporaceae</taxon>
        <taxon>Dentiscutata</taxon>
    </lineage>
</organism>